<keyword evidence="2" id="KW-0255">Endonuclease</keyword>
<organism evidence="2 3">
    <name type="scientific">Paenibacillus rigui</name>
    <dbReference type="NCBI Taxonomy" id="554312"/>
    <lineage>
        <taxon>Bacteria</taxon>
        <taxon>Bacillati</taxon>
        <taxon>Bacillota</taxon>
        <taxon>Bacilli</taxon>
        <taxon>Bacillales</taxon>
        <taxon>Paenibacillaceae</taxon>
        <taxon>Paenibacillus</taxon>
    </lineage>
</organism>
<reference evidence="2 3" key="1">
    <citation type="submission" date="2017-07" db="EMBL/GenBank/DDBJ databases">
        <title>Genome sequencing and assembly of Paenibacillus rigui.</title>
        <authorList>
            <person name="Mayilraj S."/>
        </authorList>
    </citation>
    <scope>NUCLEOTIDE SEQUENCE [LARGE SCALE GENOMIC DNA]</scope>
    <source>
        <strain evidence="2 3">JCM 16352</strain>
    </source>
</reference>
<dbReference type="Pfam" id="PF13395">
    <property type="entry name" value="HNH_4"/>
    <property type="match status" value="1"/>
</dbReference>
<feature type="domain" description="HNH nuclease" evidence="1">
    <location>
        <begin position="213"/>
        <end position="266"/>
    </location>
</feature>
<keyword evidence="3" id="KW-1185">Reference proteome</keyword>
<dbReference type="Gene3D" id="1.10.30.50">
    <property type="match status" value="1"/>
</dbReference>
<gene>
    <name evidence="2" type="ORF">CF651_11245</name>
</gene>
<keyword evidence="2" id="KW-0378">Hydrolase</keyword>
<name>A0A229URI5_9BACL</name>
<dbReference type="RefSeq" id="WP_094014956.1">
    <property type="nucleotide sequence ID" value="NZ_NMQW01000017.1"/>
</dbReference>
<sequence length="324" mass="37486">MNFLDKWLSIIRNCSYDNTYKMAWAKAITEIAIESDFSEEQSTIHFREIAKKVIKYYWEQTIFFNLQQSPNPLKPPAIVSTVKGLIKDYQEKTGSLQPVKYLKSNLETICQNQYERAVKRTVADLKKDVSHRFIKLSGAAIEGVYEYELGSDYLTIPSANLKQLKDNSIVVFELINYRWAQMLEGFNHSPKICKKVRIIEEDEIPRKPLGKFSKYLDVENGNHICFICNKVIDSNETPSIDHVVPWSYLYSDDLWNLVYAHRSCNSSKSNVIPSESVIIDLEARNLRLLNGIRASGLKEDKHISELEFAIQNNLVRKFWISCQG</sequence>
<protein>
    <submittedName>
        <fullName evidence="2">HNH endonuclease</fullName>
    </submittedName>
</protein>
<dbReference type="InterPro" id="IPR003615">
    <property type="entry name" value="HNH_nuc"/>
</dbReference>
<evidence type="ECO:0000313" key="2">
    <source>
        <dbReference type="EMBL" id="OXM85805.1"/>
    </source>
</evidence>
<accession>A0A229URI5</accession>
<dbReference type="AlphaFoldDB" id="A0A229URI5"/>
<dbReference type="OrthoDB" id="489287at2"/>
<dbReference type="SMART" id="SM00507">
    <property type="entry name" value="HNHc"/>
    <property type="match status" value="1"/>
</dbReference>
<evidence type="ECO:0000259" key="1">
    <source>
        <dbReference type="SMART" id="SM00507"/>
    </source>
</evidence>
<proteinExistence type="predicted"/>
<keyword evidence="2" id="KW-0540">Nuclease</keyword>
<dbReference type="GO" id="GO:0004519">
    <property type="term" value="F:endonuclease activity"/>
    <property type="evidence" value="ECO:0007669"/>
    <property type="project" value="UniProtKB-KW"/>
</dbReference>
<comment type="caution">
    <text evidence="2">The sequence shown here is derived from an EMBL/GenBank/DDBJ whole genome shotgun (WGS) entry which is preliminary data.</text>
</comment>
<dbReference type="Proteomes" id="UP000215509">
    <property type="component" value="Unassembled WGS sequence"/>
</dbReference>
<dbReference type="EMBL" id="NMQW01000017">
    <property type="protein sequence ID" value="OXM85805.1"/>
    <property type="molecule type" value="Genomic_DNA"/>
</dbReference>
<dbReference type="CDD" id="cd00085">
    <property type="entry name" value="HNHc"/>
    <property type="match status" value="1"/>
</dbReference>
<evidence type="ECO:0000313" key="3">
    <source>
        <dbReference type="Proteomes" id="UP000215509"/>
    </source>
</evidence>